<organism evidence="2">
    <name type="scientific">marine metagenome</name>
    <dbReference type="NCBI Taxonomy" id="408172"/>
    <lineage>
        <taxon>unclassified sequences</taxon>
        <taxon>metagenomes</taxon>
        <taxon>ecological metagenomes</taxon>
    </lineage>
</organism>
<dbReference type="PANTHER" id="PTHR43011:SF1">
    <property type="entry name" value="IRON-SULFUR CLUSTER ASSEMBLY 2 HOMOLOG, MITOCHONDRIAL"/>
    <property type="match status" value="1"/>
</dbReference>
<dbReference type="NCBIfam" id="TIGR00049">
    <property type="entry name" value="iron-sulfur cluster assembly accessory protein"/>
    <property type="match status" value="1"/>
</dbReference>
<dbReference type="AlphaFoldDB" id="A0A381NV54"/>
<dbReference type="InterPro" id="IPR035903">
    <property type="entry name" value="HesB-like_dom_sf"/>
</dbReference>
<dbReference type="GO" id="GO:0005506">
    <property type="term" value="F:iron ion binding"/>
    <property type="evidence" value="ECO:0007669"/>
    <property type="project" value="TreeGrafter"/>
</dbReference>
<dbReference type="InterPro" id="IPR016092">
    <property type="entry name" value="ATAP"/>
</dbReference>
<dbReference type="PANTHER" id="PTHR43011">
    <property type="entry name" value="IRON-SULFUR CLUSTER ASSEMBLY 2 HOMOLOG, MITOCHONDRIAL"/>
    <property type="match status" value="1"/>
</dbReference>
<dbReference type="NCBIfam" id="NF010147">
    <property type="entry name" value="PRK13623.1"/>
    <property type="match status" value="1"/>
</dbReference>
<reference evidence="2" key="1">
    <citation type="submission" date="2018-05" db="EMBL/GenBank/DDBJ databases">
        <authorList>
            <person name="Lanie J.A."/>
            <person name="Ng W.-L."/>
            <person name="Kazmierczak K.M."/>
            <person name="Andrzejewski T.M."/>
            <person name="Davidsen T.M."/>
            <person name="Wayne K.J."/>
            <person name="Tettelin H."/>
            <person name="Glass J.I."/>
            <person name="Rusch D."/>
            <person name="Podicherti R."/>
            <person name="Tsui H.-C.T."/>
            <person name="Winkler M.E."/>
        </authorList>
    </citation>
    <scope>NUCLEOTIDE SEQUENCE</scope>
</reference>
<proteinExistence type="predicted"/>
<dbReference type="PROSITE" id="PS01152">
    <property type="entry name" value="HESB"/>
    <property type="match status" value="1"/>
</dbReference>
<dbReference type="InterPro" id="IPR000361">
    <property type="entry name" value="ATAP_core_dom"/>
</dbReference>
<dbReference type="SUPFAM" id="SSF89360">
    <property type="entry name" value="HesB-like domain"/>
    <property type="match status" value="1"/>
</dbReference>
<dbReference type="Pfam" id="PF01521">
    <property type="entry name" value="Fe-S_biosyn"/>
    <property type="match status" value="1"/>
</dbReference>
<dbReference type="InterPro" id="IPR017870">
    <property type="entry name" value="FeS_cluster_insertion_CS"/>
</dbReference>
<dbReference type="EMBL" id="UINC01000622">
    <property type="protein sequence ID" value="SUZ58485.1"/>
    <property type="molecule type" value="Genomic_DNA"/>
</dbReference>
<evidence type="ECO:0000313" key="2">
    <source>
        <dbReference type="EMBL" id="SUZ58485.1"/>
    </source>
</evidence>
<sequence>MPESTSEVVTSELVTVTETAASKIVDLMSEENKTDAGLRVFVQGGGCSGFQYGLMIEEGGGDGSADRVFESNGVRLYVDPISMRYLTGAQVDFVDNLTGGGFTIKNPNAKSTCGCGSSFDV</sequence>
<accession>A0A381NV54</accession>
<protein>
    <recommendedName>
        <fullName evidence="1">Core domain-containing protein</fullName>
    </recommendedName>
</protein>
<evidence type="ECO:0000259" key="1">
    <source>
        <dbReference type="Pfam" id="PF01521"/>
    </source>
</evidence>
<feature type="domain" description="Core" evidence="1">
    <location>
        <begin position="14"/>
        <end position="116"/>
    </location>
</feature>
<dbReference type="GO" id="GO:0051539">
    <property type="term" value="F:4 iron, 4 sulfur cluster binding"/>
    <property type="evidence" value="ECO:0007669"/>
    <property type="project" value="TreeGrafter"/>
</dbReference>
<dbReference type="Gene3D" id="2.60.300.12">
    <property type="entry name" value="HesB-like domain"/>
    <property type="match status" value="1"/>
</dbReference>
<dbReference type="GO" id="GO:0051537">
    <property type="term" value="F:2 iron, 2 sulfur cluster binding"/>
    <property type="evidence" value="ECO:0007669"/>
    <property type="project" value="TreeGrafter"/>
</dbReference>
<dbReference type="GO" id="GO:0016226">
    <property type="term" value="P:iron-sulfur cluster assembly"/>
    <property type="evidence" value="ECO:0007669"/>
    <property type="project" value="InterPro"/>
</dbReference>
<gene>
    <name evidence="2" type="ORF">METZ01_LOCUS11339</name>
</gene>
<name>A0A381NV54_9ZZZZ</name>